<keyword evidence="2" id="KW-0547">Nucleotide-binding</keyword>
<feature type="domain" description="ABC transporter" evidence="4">
    <location>
        <begin position="2"/>
        <end position="224"/>
    </location>
</feature>
<accession>A0A0J8DDQ8</accession>
<dbReference type="GO" id="GO:0005524">
    <property type="term" value="F:ATP binding"/>
    <property type="evidence" value="ECO:0007669"/>
    <property type="project" value="UniProtKB-KW"/>
</dbReference>
<dbReference type="SUPFAM" id="SSF52540">
    <property type="entry name" value="P-loop containing nucleoside triphosphate hydrolases"/>
    <property type="match status" value="1"/>
</dbReference>
<evidence type="ECO:0000313" key="5">
    <source>
        <dbReference type="EMBL" id="KMT22358.1"/>
    </source>
</evidence>
<name>A0A0J8DDQ8_CLOCY</name>
<evidence type="ECO:0000256" key="1">
    <source>
        <dbReference type="ARBA" id="ARBA00022448"/>
    </source>
</evidence>
<dbReference type="PANTHER" id="PTHR42939:SF1">
    <property type="entry name" value="ABC TRANSPORTER ATP-BINDING PROTEIN ALBC-RELATED"/>
    <property type="match status" value="1"/>
</dbReference>
<evidence type="ECO:0000256" key="3">
    <source>
        <dbReference type="ARBA" id="ARBA00022840"/>
    </source>
</evidence>
<keyword evidence="6" id="KW-1185">Reference proteome</keyword>
<dbReference type="EMBL" id="LFVU01000012">
    <property type="protein sequence ID" value="KMT22358.1"/>
    <property type="molecule type" value="Genomic_DNA"/>
</dbReference>
<dbReference type="PANTHER" id="PTHR42939">
    <property type="entry name" value="ABC TRANSPORTER ATP-BINDING PROTEIN ALBC-RELATED"/>
    <property type="match status" value="1"/>
</dbReference>
<dbReference type="PROSITE" id="PS50893">
    <property type="entry name" value="ABC_TRANSPORTER_2"/>
    <property type="match status" value="1"/>
</dbReference>
<comment type="caution">
    <text evidence="5">The sequence shown here is derived from an EMBL/GenBank/DDBJ whole genome shotgun (WGS) entry which is preliminary data.</text>
</comment>
<dbReference type="SMART" id="SM00382">
    <property type="entry name" value="AAA"/>
    <property type="match status" value="1"/>
</dbReference>
<keyword evidence="3" id="KW-0067">ATP-binding</keyword>
<dbReference type="CDD" id="cd03230">
    <property type="entry name" value="ABC_DR_subfamily_A"/>
    <property type="match status" value="1"/>
</dbReference>
<protein>
    <submittedName>
        <fullName evidence="5">ABC-type multidrug transport system, ATPase component</fullName>
    </submittedName>
</protein>
<dbReference type="Pfam" id="PF00005">
    <property type="entry name" value="ABC_tran"/>
    <property type="match status" value="1"/>
</dbReference>
<keyword evidence="1" id="KW-0813">Transport</keyword>
<dbReference type="InterPro" id="IPR051782">
    <property type="entry name" value="ABC_Transporter_VariousFunc"/>
</dbReference>
<proteinExistence type="predicted"/>
<dbReference type="GO" id="GO:0016887">
    <property type="term" value="F:ATP hydrolysis activity"/>
    <property type="evidence" value="ECO:0007669"/>
    <property type="project" value="InterPro"/>
</dbReference>
<organism evidence="5 6">
    <name type="scientific">Clostridium cylindrosporum DSM 605</name>
    <dbReference type="NCBI Taxonomy" id="1121307"/>
    <lineage>
        <taxon>Bacteria</taxon>
        <taxon>Bacillati</taxon>
        <taxon>Bacillota</taxon>
        <taxon>Clostridia</taxon>
        <taxon>Eubacteriales</taxon>
        <taxon>Clostridiaceae</taxon>
        <taxon>Clostridium</taxon>
    </lineage>
</organism>
<dbReference type="STRING" id="1121307.CLCY_18c00040"/>
<dbReference type="InterPro" id="IPR003439">
    <property type="entry name" value="ABC_transporter-like_ATP-bd"/>
</dbReference>
<evidence type="ECO:0000259" key="4">
    <source>
        <dbReference type="PROSITE" id="PS50893"/>
    </source>
</evidence>
<dbReference type="RefSeq" id="WP_048570082.1">
    <property type="nucleotide sequence ID" value="NZ_LFVU01000012.1"/>
</dbReference>
<dbReference type="InterPro" id="IPR027417">
    <property type="entry name" value="P-loop_NTPase"/>
</dbReference>
<sequence length="232" mass="26121">MLELKGVTKSYGKNKVLNNINMLIEPNEIIGLLAPNGEGKTTLVKIIIGMINRFKGEVLLNGERVNYKSRNKIAYMPDNNIIPSSWSVEDAIAYYNKYFDNYNKQKTLGIINKFNISRDSKVGALSLGNEEKLNLALTLGVDADIFMLDEPLAAVDIIAREEILKAIITEFKEGSSIIISTHLIQDIEKVFDRVILLKRGSIVENRLVEDIRESGKSVVDFYKEVYSYGNNV</sequence>
<dbReference type="AlphaFoldDB" id="A0A0J8DDQ8"/>
<dbReference type="InterPro" id="IPR003593">
    <property type="entry name" value="AAA+_ATPase"/>
</dbReference>
<evidence type="ECO:0000256" key="2">
    <source>
        <dbReference type="ARBA" id="ARBA00022741"/>
    </source>
</evidence>
<dbReference type="OrthoDB" id="9804819at2"/>
<gene>
    <name evidence="5" type="ORF">CLCY_18c00040</name>
</gene>
<dbReference type="PATRIC" id="fig|1121307.3.peg.346"/>
<reference evidence="5 6" key="1">
    <citation type="submission" date="2015-06" db="EMBL/GenBank/DDBJ databases">
        <title>Draft genome sequence of the purine-degrading Clostridium cylindrosporum HC-1 (DSM 605).</title>
        <authorList>
            <person name="Poehlein A."/>
            <person name="Schiel-Bengelsdorf B."/>
            <person name="Bengelsdorf F."/>
            <person name="Daniel R."/>
            <person name="Duerre P."/>
        </authorList>
    </citation>
    <scope>NUCLEOTIDE SEQUENCE [LARGE SCALE GENOMIC DNA]</scope>
    <source>
        <strain evidence="5 6">DSM 605</strain>
    </source>
</reference>
<dbReference type="Gene3D" id="3.40.50.300">
    <property type="entry name" value="P-loop containing nucleotide triphosphate hydrolases"/>
    <property type="match status" value="1"/>
</dbReference>
<dbReference type="Proteomes" id="UP000036756">
    <property type="component" value="Unassembled WGS sequence"/>
</dbReference>
<evidence type="ECO:0000313" key="6">
    <source>
        <dbReference type="Proteomes" id="UP000036756"/>
    </source>
</evidence>